<dbReference type="RefSeq" id="WP_206644730.1">
    <property type="nucleotide sequence ID" value="NZ_CP071247.1"/>
</dbReference>
<name>A0ABX7MT43_9GAMM</name>
<dbReference type="EMBL" id="CP071247">
    <property type="protein sequence ID" value="QSP95491.1"/>
    <property type="molecule type" value="Genomic_DNA"/>
</dbReference>
<protein>
    <recommendedName>
        <fullName evidence="3">DUF4124 domain-containing protein</fullName>
    </recommendedName>
</protein>
<proteinExistence type="predicted"/>
<keyword evidence="2" id="KW-1185">Reference proteome</keyword>
<evidence type="ECO:0008006" key="3">
    <source>
        <dbReference type="Google" id="ProtNLM"/>
    </source>
</evidence>
<evidence type="ECO:0000313" key="1">
    <source>
        <dbReference type="EMBL" id="QSP95491.1"/>
    </source>
</evidence>
<evidence type="ECO:0000313" key="2">
    <source>
        <dbReference type="Proteomes" id="UP000663555"/>
    </source>
</evidence>
<accession>A0ABX7MT43</accession>
<sequence length="64" mass="7167">MKKMLLLALIGGAFYVFYLGPKQAHDDCIRKGGELNVQEGTCTFDINFTISPKELEKQITSSKE</sequence>
<gene>
    <name evidence="1" type="ORF">LPB19_03480</name>
</gene>
<organism evidence="1 2">
    <name type="scientific">Marinobacter salinisoli</name>
    <dbReference type="NCBI Taxonomy" id="2769486"/>
    <lineage>
        <taxon>Bacteria</taxon>
        <taxon>Pseudomonadati</taxon>
        <taxon>Pseudomonadota</taxon>
        <taxon>Gammaproteobacteria</taxon>
        <taxon>Pseudomonadales</taxon>
        <taxon>Marinobacteraceae</taxon>
        <taxon>Marinobacter</taxon>
    </lineage>
</organism>
<reference evidence="1 2" key="1">
    <citation type="submission" date="2021-03" db="EMBL/GenBank/DDBJ databases">
        <title>Genome sequencing of Marinobacter sp. LPB0319.</title>
        <authorList>
            <person name="Kim J."/>
        </authorList>
    </citation>
    <scope>NUCLEOTIDE SEQUENCE [LARGE SCALE GENOMIC DNA]</scope>
    <source>
        <strain evidence="1 2">LPB0319</strain>
    </source>
</reference>
<dbReference type="Proteomes" id="UP000663555">
    <property type="component" value="Chromosome"/>
</dbReference>